<dbReference type="EMBL" id="LSRX01000153">
    <property type="protein sequence ID" value="OLQ06729.1"/>
    <property type="molecule type" value="Genomic_DNA"/>
</dbReference>
<dbReference type="InterPro" id="IPR052927">
    <property type="entry name" value="DCC_oxidoreductase"/>
</dbReference>
<proteinExistence type="predicted"/>
<organism evidence="1 2">
    <name type="scientific">Symbiodinium microadriaticum</name>
    <name type="common">Dinoflagellate</name>
    <name type="synonym">Zooxanthella microadriatica</name>
    <dbReference type="NCBI Taxonomy" id="2951"/>
    <lineage>
        <taxon>Eukaryota</taxon>
        <taxon>Sar</taxon>
        <taxon>Alveolata</taxon>
        <taxon>Dinophyceae</taxon>
        <taxon>Suessiales</taxon>
        <taxon>Symbiodiniaceae</taxon>
        <taxon>Symbiodinium</taxon>
    </lineage>
</organism>
<evidence type="ECO:0000313" key="1">
    <source>
        <dbReference type="EMBL" id="OLQ06729.1"/>
    </source>
</evidence>
<dbReference type="GO" id="GO:0015035">
    <property type="term" value="F:protein-disulfide reductase activity"/>
    <property type="evidence" value="ECO:0007669"/>
    <property type="project" value="InterPro"/>
</dbReference>
<reference evidence="1 2" key="1">
    <citation type="submission" date="2016-02" db="EMBL/GenBank/DDBJ databases">
        <title>Genome analysis of coral dinoflagellate symbionts highlights evolutionary adaptations to a symbiotic lifestyle.</title>
        <authorList>
            <person name="Aranda M."/>
            <person name="Li Y."/>
            <person name="Liew Y.J."/>
            <person name="Baumgarten S."/>
            <person name="Simakov O."/>
            <person name="Wilson M."/>
            <person name="Piel J."/>
            <person name="Ashoor H."/>
            <person name="Bougouffa S."/>
            <person name="Bajic V.B."/>
            <person name="Ryu T."/>
            <person name="Ravasi T."/>
            <person name="Bayer T."/>
            <person name="Micklem G."/>
            <person name="Kim H."/>
            <person name="Bhak J."/>
            <person name="Lajeunesse T.C."/>
            <person name="Voolstra C.R."/>
        </authorList>
    </citation>
    <scope>NUCLEOTIDE SEQUENCE [LARGE SCALE GENOMIC DNA]</scope>
    <source>
        <strain evidence="1 2">CCMP2467</strain>
    </source>
</reference>
<protein>
    <submittedName>
        <fullName evidence="1">DCC family protein, chloroplastic</fullName>
    </submittedName>
</protein>
<evidence type="ECO:0000313" key="2">
    <source>
        <dbReference type="Proteomes" id="UP000186817"/>
    </source>
</evidence>
<comment type="caution">
    <text evidence="1">The sequence shown here is derived from an EMBL/GenBank/DDBJ whole genome shotgun (WGS) entry which is preliminary data.</text>
</comment>
<dbReference type="Pfam" id="PF04134">
    <property type="entry name" value="DCC1-like"/>
    <property type="match status" value="1"/>
</dbReference>
<gene>
    <name evidence="1" type="ORF">AK812_SmicGene9937</name>
</gene>
<keyword evidence="2" id="KW-1185">Reference proteome</keyword>
<dbReference type="PANTHER" id="PTHR33639">
    <property type="entry name" value="THIOL-DISULFIDE OXIDOREDUCTASE DCC"/>
    <property type="match status" value="1"/>
</dbReference>
<dbReference type="PANTHER" id="PTHR33639:SF2">
    <property type="entry name" value="DUF393 DOMAIN-CONTAINING PROTEIN"/>
    <property type="match status" value="1"/>
</dbReference>
<dbReference type="InterPro" id="IPR007263">
    <property type="entry name" value="DCC1-like"/>
</dbReference>
<sequence>MTGRSTVVVIQDSQVFARSSAALRVLAVMDPPWRLFATFYLIPTPLRDFVYRVVGHNRYAIFGRKEQCMTPSGDFKRRFLEYNAADEEEVHPIFK</sequence>
<dbReference type="AlphaFoldDB" id="A0A1Q9EH46"/>
<name>A0A1Q9EH46_SYMMI</name>
<accession>A0A1Q9EH46</accession>
<dbReference type="Proteomes" id="UP000186817">
    <property type="component" value="Unassembled WGS sequence"/>
</dbReference>
<dbReference type="OrthoDB" id="406037at2759"/>